<feature type="domain" description="ABC transporter" evidence="8">
    <location>
        <begin position="777"/>
        <end position="1009"/>
    </location>
</feature>
<proteinExistence type="predicted"/>
<keyword evidence="6 7" id="KW-0472">Membrane</keyword>
<dbReference type="PANTHER" id="PTHR24221">
    <property type="entry name" value="ATP-BINDING CASSETTE SUB-FAMILY B"/>
    <property type="match status" value="1"/>
</dbReference>
<dbReference type="Pfam" id="PF00005">
    <property type="entry name" value="ABC_tran"/>
    <property type="match status" value="1"/>
</dbReference>
<dbReference type="PROSITE" id="PS50893">
    <property type="entry name" value="ABC_TRANSPORTER_2"/>
    <property type="match status" value="1"/>
</dbReference>
<evidence type="ECO:0000313" key="10">
    <source>
        <dbReference type="EMBL" id="MEN2988188.1"/>
    </source>
</evidence>
<keyword evidence="11" id="KW-1185">Reference proteome</keyword>
<feature type="transmembrane region" description="Helical" evidence="7">
    <location>
        <begin position="496"/>
        <end position="516"/>
    </location>
</feature>
<evidence type="ECO:0000256" key="2">
    <source>
        <dbReference type="ARBA" id="ARBA00022692"/>
    </source>
</evidence>
<evidence type="ECO:0000259" key="8">
    <source>
        <dbReference type="PROSITE" id="PS50893"/>
    </source>
</evidence>
<name>A0ABU9YHC9_9PROT</name>
<dbReference type="SUPFAM" id="SSF90123">
    <property type="entry name" value="ABC transporter transmembrane region"/>
    <property type="match status" value="1"/>
</dbReference>
<dbReference type="InterPro" id="IPR003593">
    <property type="entry name" value="AAA+_ATPase"/>
</dbReference>
<evidence type="ECO:0000256" key="6">
    <source>
        <dbReference type="ARBA" id="ARBA00023136"/>
    </source>
</evidence>
<comment type="subcellular location">
    <subcellularLocation>
        <location evidence="1">Cell membrane</location>
        <topology evidence="1">Multi-pass membrane protein</topology>
    </subcellularLocation>
</comment>
<comment type="caution">
    <text evidence="10">The sequence shown here is derived from an EMBL/GenBank/DDBJ whole genome shotgun (WGS) entry which is preliminary data.</text>
</comment>
<protein>
    <submittedName>
        <fullName evidence="10">NHLP bacteriocin export ABC transporter permease/ATPase subunit</fullName>
    </submittedName>
</protein>
<dbReference type="Pfam" id="PF00664">
    <property type="entry name" value="ABC_membrane"/>
    <property type="match status" value="1"/>
</dbReference>
<dbReference type="NCBIfam" id="TIGR03797">
    <property type="entry name" value="NHLM_micro_ABC2"/>
    <property type="match status" value="1"/>
</dbReference>
<dbReference type="InterPro" id="IPR017871">
    <property type="entry name" value="ABC_transporter-like_CS"/>
</dbReference>
<keyword evidence="4" id="KW-0067">ATP-binding</keyword>
<evidence type="ECO:0000256" key="1">
    <source>
        <dbReference type="ARBA" id="ARBA00004651"/>
    </source>
</evidence>
<feature type="transmembrane region" description="Helical" evidence="7">
    <location>
        <begin position="459"/>
        <end position="484"/>
    </location>
</feature>
<dbReference type="RefSeq" id="WP_345937077.1">
    <property type="nucleotide sequence ID" value="NZ_JBBKTW010000003.1"/>
</dbReference>
<keyword evidence="2 7" id="KW-0812">Transmembrane</keyword>
<dbReference type="InterPro" id="IPR003439">
    <property type="entry name" value="ABC_transporter-like_ATP-bd"/>
</dbReference>
<accession>A0ABU9YHC9</accession>
<dbReference type="InterPro" id="IPR039421">
    <property type="entry name" value="Type_1_exporter"/>
</dbReference>
<evidence type="ECO:0000256" key="5">
    <source>
        <dbReference type="ARBA" id="ARBA00022989"/>
    </source>
</evidence>
<evidence type="ECO:0000259" key="9">
    <source>
        <dbReference type="PROSITE" id="PS50929"/>
    </source>
</evidence>
<dbReference type="InterPro" id="IPR011527">
    <property type="entry name" value="ABC1_TM_dom"/>
</dbReference>
<dbReference type="Gene3D" id="1.20.1560.10">
    <property type="entry name" value="ABC transporter type 1, transmembrane domain"/>
    <property type="match status" value="1"/>
</dbReference>
<feature type="domain" description="ABC transmembrane type-1" evidence="9">
    <location>
        <begin position="466"/>
        <end position="745"/>
    </location>
</feature>
<sequence>MSPPVAMTDADDLPPIDPALVEAKAELLAKISGVRRQVGYHNPFLLDRPDVIWLVLEGAVDLYAVPVRDGEVIGVGQHICRVPAGELVFSPGRVPAEGALVAVEEGAELTLRAVAVMGTELFEARRADLEDGDLDLIVVDWLDRWIAHMAEVALPGAGARAAELLEAEPGQHIPEGRILGPQPEDVIWVQSNSGRLRLMGLPALEFGRNDPPVPIARQLWVETVEQVILSPAYTPTAVFRGLAWDGLAQLHRMVLIALALRLSRVAESGSGRLEARRDASRRRFEGALGRIGRLLDPPGAPAFGAAEDGATPLVMAVDLVARATGIDPTTRGARPRGRRVIDVAQSLRLRCRRITLSGAWWQMPGAAFVGFIGEPGAAEQDGRGHEQGRPVAVLPDGRRRWRLVDPAQDPPGSAGRPVTAAIADGLTGEGWMLYRPFPARRMSVSEVWRFGLKGLEDDVSTVVTTGLLAGLIGLLTPIASGALFSTVIPRADVVTHLWVVLALLAGALGILTFALVRGIALLRIQANMDSAVQSAVWDRLLALPAPFFRRYSGGDLADRANSVSAIRELLTGSALQVGLDAMFSVASLALLFWYSWKLAIVALGVVLVQVLATVLLLRRQLPDQRGLMSLGGRIEGLVFQLLTGLSKIRISASEPRAFSRWAGAFAEKKRLTYRVRLNSALQAALAEFFPVAAMLVIYMGVAVLLVGGPGAGAFGIGDFMAFTAAFAQFSTALASLITTAGVLLAVVPLYERVAPLLQEEPEVTPDRADPGDITGRIEFSRLTFHYDPDAPPVLSDLSLTIEAGGYVAFVGESGSGKSTLLRLLLGFEQPQAGGVYFDGMDLAGLDLTAVRRQFGVVLQNGRLMAGSIFDNIVGSWPLTHDDAWAAARLAGLEDDIRALPMGMHTMLSEGGSALSGGQRQRLMIARALVHRPRILILDEATSALDNRTQAIVNESISKLNMTRIVVAHRLSTIQDAHRIHVMKNGRLIEQGDYRSLMEMDGEFAALARRQLL</sequence>
<reference evidence="10 11" key="1">
    <citation type="submission" date="2024-03" db="EMBL/GenBank/DDBJ databases">
        <title>High-quality draft genome sequencing of Tistrella sp. BH-R2-4.</title>
        <authorList>
            <person name="Dong C."/>
        </authorList>
    </citation>
    <scope>NUCLEOTIDE SEQUENCE [LARGE SCALE GENOMIC DNA]</scope>
    <source>
        <strain evidence="10 11">BH-R2-4</strain>
    </source>
</reference>
<keyword evidence="5 7" id="KW-1133">Transmembrane helix</keyword>
<dbReference type="PANTHER" id="PTHR24221:SF654">
    <property type="entry name" value="ATP-BINDING CASSETTE SUB-FAMILY B MEMBER 6"/>
    <property type="match status" value="1"/>
</dbReference>
<feature type="transmembrane region" description="Helical" evidence="7">
    <location>
        <begin position="598"/>
        <end position="617"/>
    </location>
</feature>
<feature type="transmembrane region" description="Helical" evidence="7">
    <location>
        <begin position="719"/>
        <end position="747"/>
    </location>
</feature>
<gene>
    <name evidence="10" type="ORF">WG926_07715</name>
</gene>
<organism evidence="10 11">
    <name type="scientific">Tistrella arctica</name>
    <dbReference type="NCBI Taxonomy" id="3133430"/>
    <lineage>
        <taxon>Bacteria</taxon>
        <taxon>Pseudomonadati</taxon>
        <taxon>Pseudomonadota</taxon>
        <taxon>Alphaproteobacteria</taxon>
        <taxon>Geminicoccales</taxon>
        <taxon>Geminicoccaceae</taxon>
        <taxon>Tistrella</taxon>
    </lineage>
</organism>
<dbReference type="InterPro" id="IPR022515">
    <property type="entry name" value="NHPM_micro_ABC2"/>
</dbReference>
<dbReference type="EMBL" id="JBBKTW010000003">
    <property type="protein sequence ID" value="MEN2988188.1"/>
    <property type="molecule type" value="Genomic_DNA"/>
</dbReference>
<feature type="transmembrane region" description="Helical" evidence="7">
    <location>
        <begin position="684"/>
        <end position="707"/>
    </location>
</feature>
<dbReference type="InterPro" id="IPR027417">
    <property type="entry name" value="P-loop_NTPase"/>
</dbReference>
<dbReference type="PROSITE" id="PS50929">
    <property type="entry name" value="ABC_TM1F"/>
    <property type="match status" value="1"/>
</dbReference>
<keyword evidence="3" id="KW-0547">Nucleotide-binding</keyword>
<dbReference type="SMART" id="SM00382">
    <property type="entry name" value="AAA"/>
    <property type="match status" value="1"/>
</dbReference>
<dbReference type="PROSITE" id="PS00211">
    <property type="entry name" value="ABC_TRANSPORTER_1"/>
    <property type="match status" value="1"/>
</dbReference>
<evidence type="ECO:0000256" key="7">
    <source>
        <dbReference type="SAM" id="Phobius"/>
    </source>
</evidence>
<dbReference type="InterPro" id="IPR036640">
    <property type="entry name" value="ABC1_TM_sf"/>
</dbReference>
<evidence type="ECO:0000313" key="11">
    <source>
        <dbReference type="Proteomes" id="UP001413721"/>
    </source>
</evidence>
<evidence type="ECO:0000256" key="4">
    <source>
        <dbReference type="ARBA" id="ARBA00022840"/>
    </source>
</evidence>
<dbReference type="Proteomes" id="UP001413721">
    <property type="component" value="Unassembled WGS sequence"/>
</dbReference>
<evidence type="ECO:0000256" key="3">
    <source>
        <dbReference type="ARBA" id="ARBA00022741"/>
    </source>
</evidence>
<dbReference type="SUPFAM" id="SSF52540">
    <property type="entry name" value="P-loop containing nucleoside triphosphate hydrolases"/>
    <property type="match status" value="1"/>
</dbReference>
<dbReference type="Gene3D" id="3.40.50.300">
    <property type="entry name" value="P-loop containing nucleotide triphosphate hydrolases"/>
    <property type="match status" value="1"/>
</dbReference>